<dbReference type="EMBL" id="JAEKNN010000005">
    <property type="protein sequence ID" value="MBJ7607996.1"/>
    <property type="molecule type" value="Genomic_DNA"/>
</dbReference>
<feature type="transmembrane region" description="Helical" evidence="2">
    <location>
        <begin position="78"/>
        <end position="98"/>
    </location>
</feature>
<keyword evidence="2" id="KW-0812">Transmembrane</keyword>
<name>A0A934KG07_9BACT</name>
<dbReference type="AlphaFoldDB" id="A0A934KG07"/>
<sequence>MTGGFDTFFRAIPQILGALVLLVIGWIIAGIVGRVVQKLLDKAGADRLTQRAGIDGFLQKAGVKDASAGSVMGFVVKWWIRLIVLEVAIPALGISAITTTLDKIVAFIPSIIAALVIILIGAFLAKLAAEAVRGIAQGAGFSNADALGKITQATVLVLVFVAALQQVHVAETLVNELLIAVLVAVALAAGLAFGLGGREVAAKMLSGAYDKGQQATQQLKSSPQSSSTTPPQLAPGASRPPTVIPPTTDTYRRQ</sequence>
<feature type="transmembrane region" description="Helical" evidence="2">
    <location>
        <begin position="12"/>
        <end position="32"/>
    </location>
</feature>
<dbReference type="Gene3D" id="1.10.287.1260">
    <property type="match status" value="2"/>
</dbReference>
<evidence type="ECO:0000256" key="1">
    <source>
        <dbReference type="SAM" id="MobiDB-lite"/>
    </source>
</evidence>
<evidence type="ECO:0000256" key="2">
    <source>
        <dbReference type="SAM" id="Phobius"/>
    </source>
</evidence>
<organism evidence="3 4">
    <name type="scientific">Candidatus Amunia macphersoniae</name>
    <dbReference type="NCBI Taxonomy" id="3127014"/>
    <lineage>
        <taxon>Bacteria</taxon>
        <taxon>Bacillati</taxon>
        <taxon>Candidatus Dormiibacterota</taxon>
        <taxon>Candidatus Dormibacteria</taxon>
        <taxon>Candidatus Aeolococcales</taxon>
        <taxon>Candidatus Aeolococcaceae</taxon>
        <taxon>Candidatus Amunia</taxon>
    </lineage>
</organism>
<feature type="compositionally biased region" description="Low complexity" evidence="1">
    <location>
        <begin position="216"/>
        <end position="231"/>
    </location>
</feature>
<feature type="region of interest" description="Disordered" evidence="1">
    <location>
        <begin position="213"/>
        <end position="254"/>
    </location>
</feature>
<proteinExistence type="predicted"/>
<dbReference type="InterPro" id="IPR008910">
    <property type="entry name" value="MSC_TM_helix"/>
</dbReference>
<feature type="transmembrane region" description="Helical" evidence="2">
    <location>
        <begin position="177"/>
        <end position="196"/>
    </location>
</feature>
<dbReference type="Pfam" id="PF05552">
    <property type="entry name" value="MS_channel_1st_1"/>
    <property type="match status" value="2"/>
</dbReference>
<keyword evidence="2" id="KW-1133">Transmembrane helix</keyword>
<evidence type="ECO:0008006" key="5">
    <source>
        <dbReference type="Google" id="ProtNLM"/>
    </source>
</evidence>
<feature type="transmembrane region" description="Helical" evidence="2">
    <location>
        <begin position="104"/>
        <end position="125"/>
    </location>
</feature>
<dbReference type="Proteomes" id="UP000614410">
    <property type="component" value="Unassembled WGS sequence"/>
</dbReference>
<protein>
    <recommendedName>
        <fullName evidence="5">Small-conductance mechanosensitive ion channel</fullName>
    </recommendedName>
</protein>
<feature type="compositionally biased region" description="Polar residues" evidence="1">
    <location>
        <begin position="245"/>
        <end position="254"/>
    </location>
</feature>
<evidence type="ECO:0000313" key="3">
    <source>
        <dbReference type="EMBL" id="MBJ7607996.1"/>
    </source>
</evidence>
<comment type="caution">
    <text evidence="3">The sequence shown here is derived from an EMBL/GenBank/DDBJ whole genome shotgun (WGS) entry which is preliminary data.</text>
</comment>
<accession>A0A934KG07</accession>
<reference evidence="3 4" key="1">
    <citation type="submission" date="2020-10" db="EMBL/GenBank/DDBJ databases">
        <title>Ca. Dormibacterota MAGs.</title>
        <authorList>
            <person name="Montgomery K."/>
        </authorList>
    </citation>
    <scope>NUCLEOTIDE SEQUENCE [LARGE SCALE GENOMIC DNA]</scope>
    <source>
        <strain evidence="3">Mitchell_Peninsula_5</strain>
    </source>
</reference>
<feature type="transmembrane region" description="Helical" evidence="2">
    <location>
        <begin position="146"/>
        <end position="165"/>
    </location>
</feature>
<gene>
    <name evidence="3" type="ORF">JF887_00995</name>
</gene>
<evidence type="ECO:0000313" key="4">
    <source>
        <dbReference type="Proteomes" id="UP000614410"/>
    </source>
</evidence>
<keyword evidence="2" id="KW-0472">Membrane</keyword>